<organism evidence="1 2">
    <name type="scientific">Actinomyces graevenitzii F0530</name>
    <dbReference type="NCBI Taxonomy" id="1321817"/>
    <lineage>
        <taxon>Bacteria</taxon>
        <taxon>Bacillati</taxon>
        <taxon>Actinomycetota</taxon>
        <taxon>Actinomycetes</taxon>
        <taxon>Actinomycetales</taxon>
        <taxon>Actinomycetaceae</taxon>
        <taxon>Actinomyces</taxon>
    </lineage>
</organism>
<evidence type="ECO:0000313" key="1">
    <source>
        <dbReference type="EMBL" id="ERH14329.1"/>
    </source>
</evidence>
<gene>
    <name evidence="1" type="ORF">HMPREF1978_01843</name>
</gene>
<accession>U1PW34</accession>
<dbReference type="HOGENOM" id="CLU_3245899_0_0_11"/>
<name>U1PW34_9ACTO</name>
<reference evidence="1 2" key="1">
    <citation type="submission" date="2013-08" db="EMBL/GenBank/DDBJ databases">
        <authorList>
            <person name="Weinstock G."/>
            <person name="Sodergren E."/>
            <person name="Wylie T."/>
            <person name="Fulton L."/>
            <person name="Fulton R."/>
            <person name="Fronick C."/>
            <person name="O'Laughlin M."/>
            <person name="Godfrey J."/>
            <person name="Miner T."/>
            <person name="Herter B."/>
            <person name="Appelbaum E."/>
            <person name="Cordes M."/>
            <person name="Lek S."/>
            <person name="Wollam A."/>
            <person name="Pepin K.H."/>
            <person name="Palsikar V.B."/>
            <person name="Mitreva M."/>
            <person name="Wilson R.K."/>
        </authorList>
    </citation>
    <scope>NUCLEOTIDE SEQUENCE [LARGE SCALE GENOMIC DNA]</scope>
    <source>
        <strain evidence="1 2">F0530</strain>
    </source>
</reference>
<dbReference type="AlphaFoldDB" id="U1PW34"/>
<dbReference type="EMBL" id="AWSC01000071">
    <property type="protein sequence ID" value="ERH14329.1"/>
    <property type="molecule type" value="Genomic_DNA"/>
</dbReference>
<dbReference type="Proteomes" id="UP000016481">
    <property type="component" value="Unassembled WGS sequence"/>
</dbReference>
<protein>
    <submittedName>
        <fullName evidence="1">Uncharacterized protein</fullName>
    </submittedName>
</protein>
<comment type="caution">
    <text evidence="1">The sequence shown here is derived from an EMBL/GenBank/DDBJ whole genome shotgun (WGS) entry which is preliminary data.</text>
</comment>
<sequence length="42" mass="4819">MLDLRRRNMLILVATFVRTARNLELGLACPSLKRPTLPAHLF</sequence>
<proteinExistence type="predicted"/>
<evidence type="ECO:0000313" key="2">
    <source>
        <dbReference type="Proteomes" id="UP000016481"/>
    </source>
</evidence>